<reference evidence="3 4" key="1">
    <citation type="submission" date="2018-03" db="EMBL/GenBank/DDBJ databases">
        <title>The uncultured portion of the human microbiome is neutrally assembled.</title>
        <authorList>
            <person name="Jeraldo P."/>
            <person name="Boardman L."/>
            <person name="White B.A."/>
            <person name="Nelson H."/>
            <person name="Goldenfeld N."/>
            <person name="Chia N."/>
        </authorList>
    </citation>
    <scope>NUCLEOTIDE SEQUENCE [LARGE SCALE GENOMIC DNA]</scope>
    <source>
        <strain evidence="3">CIM:MAG 903</strain>
    </source>
</reference>
<evidence type="ECO:0000313" key="4">
    <source>
        <dbReference type="Proteomes" id="UP000246114"/>
    </source>
</evidence>
<dbReference type="AlphaFoldDB" id="A0A316M331"/>
<evidence type="ECO:0000256" key="1">
    <source>
        <dbReference type="SAM" id="Phobius"/>
    </source>
</evidence>
<feature type="domain" description="Transglutaminase-like" evidence="2">
    <location>
        <begin position="313"/>
        <end position="375"/>
    </location>
</feature>
<keyword evidence="1" id="KW-1133">Transmembrane helix</keyword>
<proteinExistence type="predicted"/>
<dbReference type="SUPFAM" id="SSF54001">
    <property type="entry name" value="Cysteine proteinases"/>
    <property type="match status" value="1"/>
</dbReference>
<dbReference type="PANTHER" id="PTHR33490:SF3">
    <property type="entry name" value="CONSERVED INTEGRAL MEMBRANE PROTEIN"/>
    <property type="match status" value="1"/>
</dbReference>
<comment type="caution">
    <text evidence="3">The sequence shown here is derived from an EMBL/GenBank/DDBJ whole genome shotgun (WGS) entry which is preliminary data.</text>
</comment>
<keyword evidence="1" id="KW-0812">Transmembrane</keyword>
<dbReference type="EMBL" id="QAMZ01000045">
    <property type="protein sequence ID" value="PWL52806.1"/>
    <property type="molecule type" value="Genomic_DNA"/>
</dbReference>
<feature type="transmembrane region" description="Helical" evidence="1">
    <location>
        <begin position="155"/>
        <end position="174"/>
    </location>
</feature>
<dbReference type="PANTHER" id="PTHR33490">
    <property type="entry name" value="BLR5614 PROTEIN-RELATED"/>
    <property type="match status" value="1"/>
</dbReference>
<gene>
    <name evidence="3" type="ORF">DBY38_09920</name>
</gene>
<name>A0A316M331_9CLOT</name>
<dbReference type="Proteomes" id="UP000246114">
    <property type="component" value="Unassembled WGS sequence"/>
</dbReference>
<feature type="transmembrane region" description="Helical" evidence="1">
    <location>
        <begin position="95"/>
        <end position="112"/>
    </location>
</feature>
<feature type="transmembrane region" description="Helical" evidence="1">
    <location>
        <begin position="53"/>
        <end position="74"/>
    </location>
</feature>
<sequence>MNLRSISMKYMSFDIITVVLYTVFFVPLIKAFFFKKGTEALEEDIWSIEKNVAFIVEFFIALILTKNIVILRNFGFMEKYVPIGFTDFLDGNPRLSYILILPILLCIVYYIGLLMIKVINYFTLSPLVSLLHRFYSRRGEAAKRILSSIFALPRALCYIILVSFFLNWSTLFVFNEKLNTYLNESNLYIVIVDSVINPITKSSFAQSIPNILNDSFKIVEIDESKNSSAPNVSSDYKNRNVIVYYNGVTLDEGVKSNKYIKEEASNIVSGMSKDKEKAKALYNWIGRNVDYDYEKANLIMNGNYSIPSGAISTYESRKGICFDYSALYVAMARAANLKVRLVTGEGFNGTTWVSHAWNEVYIKEDKKWINIDTTFYNGGNYFNSKNFNFDHRGTQIAGEW</sequence>
<accession>A0A316M331</accession>
<evidence type="ECO:0000313" key="3">
    <source>
        <dbReference type="EMBL" id="PWL52806.1"/>
    </source>
</evidence>
<organism evidence="3 4">
    <name type="scientific">Clostridium cadaveris</name>
    <dbReference type="NCBI Taxonomy" id="1529"/>
    <lineage>
        <taxon>Bacteria</taxon>
        <taxon>Bacillati</taxon>
        <taxon>Bacillota</taxon>
        <taxon>Clostridia</taxon>
        <taxon>Eubacteriales</taxon>
        <taxon>Clostridiaceae</taxon>
        <taxon>Clostridium</taxon>
    </lineage>
</organism>
<dbReference type="Gene3D" id="3.10.620.30">
    <property type="match status" value="1"/>
</dbReference>
<dbReference type="SMART" id="SM00460">
    <property type="entry name" value="TGc"/>
    <property type="match status" value="1"/>
</dbReference>
<feature type="transmembrane region" description="Helical" evidence="1">
    <location>
        <begin position="12"/>
        <end position="33"/>
    </location>
</feature>
<protein>
    <submittedName>
        <fullName evidence="3">Transglutaminase</fullName>
    </submittedName>
</protein>
<keyword evidence="1" id="KW-0472">Membrane</keyword>
<dbReference type="Pfam" id="PF01841">
    <property type="entry name" value="Transglut_core"/>
    <property type="match status" value="1"/>
</dbReference>
<dbReference type="InterPro" id="IPR002931">
    <property type="entry name" value="Transglutaminase-like"/>
</dbReference>
<evidence type="ECO:0000259" key="2">
    <source>
        <dbReference type="SMART" id="SM00460"/>
    </source>
</evidence>
<dbReference type="OrthoDB" id="1817605at2"/>
<dbReference type="InterPro" id="IPR038765">
    <property type="entry name" value="Papain-like_cys_pep_sf"/>
</dbReference>